<organism evidence="1 2">
    <name type="scientific">Pluteus cervinus</name>
    <dbReference type="NCBI Taxonomy" id="181527"/>
    <lineage>
        <taxon>Eukaryota</taxon>
        <taxon>Fungi</taxon>
        <taxon>Dikarya</taxon>
        <taxon>Basidiomycota</taxon>
        <taxon>Agaricomycotina</taxon>
        <taxon>Agaricomycetes</taxon>
        <taxon>Agaricomycetidae</taxon>
        <taxon>Agaricales</taxon>
        <taxon>Pluteineae</taxon>
        <taxon>Pluteaceae</taxon>
        <taxon>Pluteus</taxon>
    </lineage>
</organism>
<protein>
    <submittedName>
        <fullName evidence="1">Uncharacterized protein</fullName>
    </submittedName>
</protein>
<sequence>MATFAKTTFNSTIYSATRPSYPQRLFEYIYAYHNKKGSRWEHAVDVGCGTGQATKPLADRFSRVTAVDPSKSMLISAREYLGSSKPSVAFSFVQGSAEDLAAGIPQSQSVDLAIAAQAAHWFDWSKVWPELSRTLRPNGTAAFWIYSEFRLPEYPTLTPLITAYAQGTDPVTSVGSYFQRPGRTILENLLRDVPHPKSIVQDQFVDFRRVYFTGPHFDPSATATNGSSPQLQDNWEHHPTLLSQRMTWLDLLGYFRSWSALHTYHEKYPEDCLRTDSRFPEDDELLNNLDDHAGGLIVTEDTKTGHHTQESTLTKAELKELIDQYQPNRGDIAVRFWKDLREGVKEVAREDKPGYGIGLLDYVDIEWPVVLLLARRA</sequence>
<accession>A0ACD3AKC8</accession>
<evidence type="ECO:0000313" key="2">
    <source>
        <dbReference type="Proteomes" id="UP000308600"/>
    </source>
</evidence>
<dbReference type="Proteomes" id="UP000308600">
    <property type="component" value="Unassembled WGS sequence"/>
</dbReference>
<reference evidence="1 2" key="1">
    <citation type="journal article" date="2019" name="Nat. Ecol. Evol.">
        <title>Megaphylogeny resolves global patterns of mushroom evolution.</title>
        <authorList>
            <person name="Varga T."/>
            <person name="Krizsan K."/>
            <person name="Foldi C."/>
            <person name="Dima B."/>
            <person name="Sanchez-Garcia M."/>
            <person name="Sanchez-Ramirez S."/>
            <person name="Szollosi G.J."/>
            <person name="Szarkandi J.G."/>
            <person name="Papp V."/>
            <person name="Albert L."/>
            <person name="Andreopoulos W."/>
            <person name="Angelini C."/>
            <person name="Antonin V."/>
            <person name="Barry K.W."/>
            <person name="Bougher N.L."/>
            <person name="Buchanan P."/>
            <person name="Buyck B."/>
            <person name="Bense V."/>
            <person name="Catcheside P."/>
            <person name="Chovatia M."/>
            <person name="Cooper J."/>
            <person name="Damon W."/>
            <person name="Desjardin D."/>
            <person name="Finy P."/>
            <person name="Geml J."/>
            <person name="Haridas S."/>
            <person name="Hughes K."/>
            <person name="Justo A."/>
            <person name="Karasinski D."/>
            <person name="Kautmanova I."/>
            <person name="Kiss B."/>
            <person name="Kocsube S."/>
            <person name="Kotiranta H."/>
            <person name="LaButti K.M."/>
            <person name="Lechner B.E."/>
            <person name="Liimatainen K."/>
            <person name="Lipzen A."/>
            <person name="Lukacs Z."/>
            <person name="Mihaltcheva S."/>
            <person name="Morgado L.N."/>
            <person name="Niskanen T."/>
            <person name="Noordeloos M.E."/>
            <person name="Ohm R.A."/>
            <person name="Ortiz-Santana B."/>
            <person name="Ovrebo C."/>
            <person name="Racz N."/>
            <person name="Riley R."/>
            <person name="Savchenko A."/>
            <person name="Shiryaev A."/>
            <person name="Soop K."/>
            <person name="Spirin V."/>
            <person name="Szebenyi C."/>
            <person name="Tomsovsky M."/>
            <person name="Tulloss R.E."/>
            <person name="Uehling J."/>
            <person name="Grigoriev I.V."/>
            <person name="Vagvolgyi C."/>
            <person name="Papp T."/>
            <person name="Martin F.M."/>
            <person name="Miettinen O."/>
            <person name="Hibbett D.S."/>
            <person name="Nagy L.G."/>
        </authorList>
    </citation>
    <scope>NUCLEOTIDE SEQUENCE [LARGE SCALE GENOMIC DNA]</scope>
    <source>
        <strain evidence="1 2">NL-1719</strain>
    </source>
</reference>
<dbReference type="EMBL" id="ML208421">
    <property type="protein sequence ID" value="TFK65915.1"/>
    <property type="molecule type" value="Genomic_DNA"/>
</dbReference>
<evidence type="ECO:0000313" key="1">
    <source>
        <dbReference type="EMBL" id="TFK65915.1"/>
    </source>
</evidence>
<keyword evidence="2" id="KW-1185">Reference proteome</keyword>
<name>A0ACD3AKC8_9AGAR</name>
<proteinExistence type="predicted"/>
<gene>
    <name evidence="1" type="ORF">BDN72DRAFT_844961</name>
</gene>